<proteinExistence type="predicted"/>
<organism evidence="2 3">
    <name type="scientific">Ascobolus immersus RN42</name>
    <dbReference type="NCBI Taxonomy" id="1160509"/>
    <lineage>
        <taxon>Eukaryota</taxon>
        <taxon>Fungi</taxon>
        <taxon>Dikarya</taxon>
        <taxon>Ascomycota</taxon>
        <taxon>Pezizomycotina</taxon>
        <taxon>Pezizomycetes</taxon>
        <taxon>Pezizales</taxon>
        <taxon>Ascobolaceae</taxon>
        <taxon>Ascobolus</taxon>
    </lineage>
</organism>
<sequence length="334" mass="38549">MSVIRKENSIHTIGAREIFEIEDDHVLGSAAKGQIPKTSIPGKNLPVLIGRTGYAREHQLRNRMQMFPVLSWTSKLLYRRRTFQVTREYYACTTGSLTRTTERTVDLTRSVYIPTFQAPTSKAHEYKTIDQGATEHGYSKILPKRRSRHKQSPNGCTSLDTTVATHSTRTQSRQRSREEGKRIELLGQLNFSTIISPVLFYELLFSCRTRIHVKTRTDEEINIRGTNCKPENPIRYKRRSYKTGPRESSRESNHKDVVIARPVSQPYKHHLPCEAPFTSRKQTKLHTALRVSVKLTQKKKRTHAQDILPTNRLYVLRDGDRAASRARNPERITE</sequence>
<evidence type="ECO:0000313" key="2">
    <source>
        <dbReference type="EMBL" id="RPA87980.1"/>
    </source>
</evidence>
<gene>
    <name evidence="2" type="ORF">BJ508DRAFT_300355</name>
</gene>
<dbReference type="EMBL" id="ML119645">
    <property type="protein sequence ID" value="RPA87980.1"/>
    <property type="molecule type" value="Genomic_DNA"/>
</dbReference>
<evidence type="ECO:0000256" key="1">
    <source>
        <dbReference type="SAM" id="MobiDB-lite"/>
    </source>
</evidence>
<dbReference type="AlphaFoldDB" id="A0A3N4IUU2"/>
<keyword evidence="3" id="KW-1185">Reference proteome</keyword>
<accession>A0A3N4IUU2</accession>
<name>A0A3N4IUU2_ASCIM</name>
<protein>
    <submittedName>
        <fullName evidence="2">Uncharacterized protein</fullName>
    </submittedName>
</protein>
<feature type="compositionally biased region" description="Polar residues" evidence="1">
    <location>
        <begin position="152"/>
        <end position="166"/>
    </location>
</feature>
<reference evidence="2 3" key="1">
    <citation type="journal article" date="2018" name="Nat. Ecol. Evol.">
        <title>Pezizomycetes genomes reveal the molecular basis of ectomycorrhizal truffle lifestyle.</title>
        <authorList>
            <person name="Murat C."/>
            <person name="Payen T."/>
            <person name="Noel B."/>
            <person name="Kuo A."/>
            <person name="Morin E."/>
            <person name="Chen J."/>
            <person name="Kohler A."/>
            <person name="Krizsan K."/>
            <person name="Balestrini R."/>
            <person name="Da Silva C."/>
            <person name="Montanini B."/>
            <person name="Hainaut M."/>
            <person name="Levati E."/>
            <person name="Barry K.W."/>
            <person name="Belfiori B."/>
            <person name="Cichocki N."/>
            <person name="Clum A."/>
            <person name="Dockter R.B."/>
            <person name="Fauchery L."/>
            <person name="Guy J."/>
            <person name="Iotti M."/>
            <person name="Le Tacon F."/>
            <person name="Lindquist E.A."/>
            <person name="Lipzen A."/>
            <person name="Malagnac F."/>
            <person name="Mello A."/>
            <person name="Molinier V."/>
            <person name="Miyauchi S."/>
            <person name="Poulain J."/>
            <person name="Riccioni C."/>
            <person name="Rubini A."/>
            <person name="Sitrit Y."/>
            <person name="Splivallo R."/>
            <person name="Traeger S."/>
            <person name="Wang M."/>
            <person name="Zifcakova L."/>
            <person name="Wipf D."/>
            <person name="Zambonelli A."/>
            <person name="Paolocci F."/>
            <person name="Nowrousian M."/>
            <person name="Ottonello S."/>
            <person name="Baldrian P."/>
            <person name="Spatafora J.W."/>
            <person name="Henrissat B."/>
            <person name="Nagy L.G."/>
            <person name="Aury J.M."/>
            <person name="Wincker P."/>
            <person name="Grigoriev I.V."/>
            <person name="Bonfante P."/>
            <person name="Martin F.M."/>
        </authorList>
    </citation>
    <scope>NUCLEOTIDE SEQUENCE [LARGE SCALE GENOMIC DNA]</scope>
    <source>
        <strain evidence="2 3">RN42</strain>
    </source>
</reference>
<dbReference type="Proteomes" id="UP000275078">
    <property type="component" value="Unassembled WGS sequence"/>
</dbReference>
<evidence type="ECO:0000313" key="3">
    <source>
        <dbReference type="Proteomes" id="UP000275078"/>
    </source>
</evidence>
<feature type="region of interest" description="Disordered" evidence="1">
    <location>
        <begin position="143"/>
        <end position="180"/>
    </location>
</feature>